<dbReference type="Proteomes" id="UP001189429">
    <property type="component" value="Unassembled WGS sequence"/>
</dbReference>
<organism evidence="12 13">
    <name type="scientific">Prorocentrum cordatum</name>
    <dbReference type="NCBI Taxonomy" id="2364126"/>
    <lineage>
        <taxon>Eukaryota</taxon>
        <taxon>Sar</taxon>
        <taxon>Alveolata</taxon>
        <taxon>Dinophyceae</taxon>
        <taxon>Prorocentrales</taxon>
        <taxon>Prorocentraceae</taxon>
        <taxon>Prorocentrum</taxon>
    </lineage>
</organism>
<keyword evidence="5 10" id="KW-0547">Nucleotide-binding</keyword>
<evidence type="ECO:0000256" key="5">
    <source>
        <dbReference type="ARBA" id="ARBA00022741"/>
    </source>
</evidence>
<keyword evidence="8 10" id="KW-0505">Motor protein</keyword>
<evidence type="ECO:0000256" key="7">
    <source>
        <dbReference type="ARBA" id="ARBA00023017"/>
    </source>
</evidence>
<dbReference type="PANTHER" id="PTHR12688">
    <property type="entry name" value="DYNEIN LIGHT INTERMEDIATE CHAIN"/>
    <property type="match status" value="1"/>
</dbReference>
<evidence type="ECO:0000256" key="4">
    <source>
        <dbReference type="ARBA" id="ARBA00022701"/>
    </source>
</evidence>
<dbReference type="Pfam" id="PF05783">
    <property type="entry name" value="DLIC"/>
    <property type="match status" value="1"/>
</dbReference>
<dbReference type="PANTHER" id="PTHR12688:SF0">
    <property type="entry name" value="DYNEIN LIGHT INTERMEDIATE CHAIN"/>
    <property type="match status" value="1"/>
</dbReference>
<keyword evidence="3 10" id="KW-0963">Cytoplasm</keyword>
<feature type="region of interest" description="Disordered" evidence="11">
    <location>
        <begin position="169"/>
        <end position="189"/>
    </location>
</feature>
<comment type="subcellular location">
    <subcellularLocation>
        <location evidence="1 10">Cytoplasm</location>
        <location evidence="1 10">Cytoskeleton</location>
    </subcellularLocation>
</comment>
<dbReference type="EMBL" id="CAUYUJ010000669">
    <property type="protein sequence ID" value="CAK0791846.1"/>
    <property type="molecule type" value="Genomic_DNA"/>
</dbReference>
<dbReference type="InterPro" id="IPR022780">
    <property type="entry name" value="Dynein_light_int_chain"/>
</dbReference>
<evidence type="ECO:0000256" key="8">
    <source>
        <dbReference type="ARBA" id="ARBA00023175"/>
    </source>
</evidence>
<evidence type="ECO:0000256" key="6">
    <source>
        <dbReference type="ARBA" id="ARBA00022840"/>
    </source>
</evidence>
<keyword evidence="6 10" id="KW-0067">ATP-binding</keyword>
<name>A0ABN9PI78_9DINO</name>
<feature type="compositionally biased region" description="Low complexity" evidence="11">
    <location>
        <begin position="169"/>
        <end position="185"/>
    </location>
</feature>
<keyword evidence="2 10" id="KW-0813">Transport</keyword>
<evidence type="ECO:0000313" key="13">
    <source>
        <dbReference type="Proteomes" id="UP001189429"/>
    </source>
</evidence>
<comment type="caution">
    <text evidence="12">The sequence shown here is derived from an EMBL/GenBank/DDBJ whole genome shotgun (WGS) entry which is preliminary data.</text>
</comment>
<evidence type="ECO:0000256" key="1">
    <source>
        <dbReference type="ARBA" id="ARBA00004245"/>
    </source>
</evidence>
<evidence type="ECO:0000256" key="9">
    <source>
        <dbReference type="ARBA" id="ARBA00023212"/>
    </source>
</evidence>
<evidence type="ECO:0000256" key="11">
    <source>
        <dbReference type="SAM" id="MobiDB-lite"/>
    </source>
</evidence>
<accession>A0ABN9PI78</accession>
<comment type="similarity">
    <text evidence="10">Belongs to the dynein light intermediate chain family.</text>
</comment>
<keyword evidence="7 10" id="KW-0243">Dynein</keyword>
<keyword evidence="4 10" id="KW-0493">Microtubule</keyword>
<evidence type="ECO:0000256" key="2">
    <source>
        <dbReference type="ARBA" id="ARBA00022448"/>
    </source>
</evidence>
<evidence type="ECO:0000313" key="12">
    <source>
        <dbReference type="EMBL" id="CAK0791846.1"/>
    </source>
</evidence>
<dbReference type="InterPro" id="IPR008467">
    <property type="entry name" value="Dynein1_light_intermed_chain"/>
</dbReference>
<comment type="subunit">
    <text evidence="10">Homodimer. The cytoplasmic dynein 1 complex consists of two catalytic heavy chains (HCs) and a number of non-catalytic subunits presented by intermediate chains (ICs).</text>
</comment>
<sequence>MNLGIPVVVVVTRADGASALESQKTIGWGEAIEVYIRNECLSYGAAIVYTMVQAKSSKNVDVLYEYLVHRLYGFSFKRPANQPSRDAVFVPSGWDSQEKIQKAAEGLQGGGLELSFESRITPLDAPADAAPALEACEDMQTFLRRSSGILQRLGGASAAGTRGLGAAGTGASAAAGGAATADTPGAAGGAAAGAACAEAPATKRGSMTSQGPIDNSSLANFFQNLLTRGQSGDGWSGDDKRPWRKYWEFAVMVWICSNAMPVSTRKICLTNRVNTQRVSVTARSERHLQNSPSVFADGVRTPVLARPILLPASVQVPPWPDPGGHAALTLGLARTFVHVDGTPLLFSLRNGRLHQHR</sequence>
<evidence type="ECO:0000256" key="10">
    <source>
        <dbReference type="RuleBase" id="RU366047"/>
    </source>
</evidence>
<protein>
    <recommendedName>
        <fullName evidence="10">Dynein light intermediate chain</fullName>
    </recommendedName>
</protein>
<proteinExistence type="inferred from homology"/>
<comment type="function">
    <text evidence="10">Acts as one of several non-catalytic accessory components of the cytoplasmic dynein 1 complex that are thought to be involved in linking dynein to cargos and to adapter proteins that regulate dynein function. Cytoplasmic dynein 1 acts as a motor for the intracellular retrograde motility of vesicles and organelles along microtubules. May play a role in binding dynein to membranous organelles or chromosomes.</text>
</comment>
<evidence type="ECO:0000256" key="3">
    <source>
        <dbReference type="ARBA" id="ARBA00022490"/>
    </source>
</evidence>
<reference evidence="12" key="1">
    <citation type="submission" date="2023-10" db="EMBL/GenBank/DDBJ databases">
        <authorList>
            <person name="Chen Y."/>
            <person name="Shah S."/>
            <person name="Dougan E. K."/>
            <person name="Thang M."/>
            <person name="Chan C."/>
        </authorList>
    </citation>
    <scope>NUCLEOTIDE SEQUENCE [LARGE SCALE GENOMIC DNA]</scope>
</reference>
<keyword evidence="13" id="KW-1185">Reference proteome</keyword>
<gene>
    <name evidence="12" type="ORF">PCOR1329_LOCUS2638</name>
</gene>
<keyword evidence="9 10" id="KW-0206">Cytoskeleton</keyword>